<name>A0ABY4SW89_9GAMM</name>
<evidence type="ECO:0008006" key="3">
    <source>
        <dbReference type="Google" id="ProtNLM"/>
    </source>
</evidence>
<gene>
    <name evidence="1" type="ORF">IM816_09860</name>
</gene>
<accession>A0ABY4SW89</accession>
<protein>
    <recommendedName>
        <fullName evidence="3">SRPBCC family protein</fullName>
    </recommendedName>
</protein>
<dbReference type="InterPro" id="IPR038691">
    <property type="entry name" value="ComJ_sf"/>
</dbReference>
<evidence type="ECO:0000313" key="1">
    <source>
        <dbReference type="EMBL" id="URL56973.1"/>
    </source>
</evidence>
<organism evidence="1 2">
    <name type="scientific">Luteibacter flocculans</name>
    <dbReference type="NCBI Taxonomy" id="2780091"/>
    <lineage>
        <taxon>Bacteria</taxon>
        <taxon>Pseudomonadati</taxon>
        <taxon>Pseudomonadota</taxon>
        <taxon>Gammaproteobacteria</taxon>
        <taxon>Lysobacterales</taxon>
        <taxon>Rhodanobacteraceae</taxon>
        <taxon>Luteibacter</taxon>
    </lineage>
</organism>
<sequence>MEKILKDVRLTGREVTVCWAAIPSPYVVWNERQLGQGFAWRPGAVSFRTLEDDGPHDIRIYRVRGEPPLPPRAVRVIEVPFLLPVANGIEVGGRLDTRMLGWLAGSYLLRVAFFNAPRLEFAFMKDAEPRFAIPVADAAIARRTDFDLSGIPA</sequence>
<evidence type="ECO:0000313" key="2">
    <source>
        <dbReference type="Proteomes" id="UP001056681"/>
    </source>
</evidence>
<keyword evidence="2" id="KW-1185">Reference proteome</keyword>
<reference evidence="1" key="1">
    <citation type="submission" date="2020-10" db="EMBL/GenBank/DDBJ databases">
        <title>Whole-genome sequence of Luteibacter sp. EIF3.</title>
        <authorList>
            <person name="Friedrich I."/>
            <person name="Hertel R."/>
            <person name="Daniel R."/>
        </authorList>
    </citation>
    <scope>NUCLEOTIDE SEQUENCE</scope>
    <source>
        <strain evidence="1">EIF3</strain>
    </source>
</reference>
<dbReference type="Proteomes" id="UP001056681">
    <property type="component" value="Chromosome"/>
</dbReference>
<dbReference type="RefSeq" id="WP_250337934.1">
    <property type="nucleotide sequence ID" value="NZ_CP063231.1"/>
</dbReference>
<dbReference type="Pfam" id="PF11033">
    <property type="entry name" value="ComJ"/>
    <property type="match status" value="1"/>
</dbReference>
<dbReference type="EMBL" id="CP063231">
    <property type="protein sequence ID" value="URL56973.1"/>
    <property type="molecule type" value="Genomic_DNA"/>
</dbReference>
<dbReference type="InterPro" id="IPR020354">
    <property type="entry name" value="Competence_nuclease_inhibitor"/>
</dbReference>
<dbReference type="Gene3D" id="2.60.34.30">
    <property type="entry name" value="Competence, DNA-entry nuclease inhibitor, ComJ"/>
    <property type="match status" value="1"/>
</dbReference>
<proteinExistence type="predicted"/>